<organism evidence="1">
    <name type="scientific">marine sediment metagenome</name>
    <dbReference type="NCBI Taxonomy" id="412755"/>
    <lineage>
        <taxon>unclassified sequences</taxon>
        <taxon>metagenomes</taxon>
        <taxon>ecological metagenomes</taxon>
    </lineage>
</organism>
<evidence type="ECO:0000313" key="1">
    <source>
        <dbReference type="EMBL" id="KKN10373.1"/>
    </source>
</evidence>
<dbReference type="AlphaFoldDB" id="A0A0F9QYZ4"/>
<reference evidence="1" key="1">
    <citation type="journal article" date="2015" name="Nature">
        <title>Complex archaea that bridge the gap between prokaryotes and eukaryotes.</title>
        <authorList>
            <person name="Spang A."/>
            <person name="Saw J.H."/>
            <person name="Jorgensen S.L."/>
            <person name="Zaremba-Niedzwiedzka K."/>
            <person name="Martijn J."/>
            <person name="Lind A.E."/>
            <person name="van Eijk R."/>
            <person name="Schleper C."/>
            <person name="Guy L."/>
            <person name="Ettema T.J."/>
        </authorList>
    </citation>
    <scope>NUCLEOTIDE SEQUENCE</scope>
</reference>
<gene>
    <name evidence="1" type="ORF">LCGC14_1037340</name>
</gene>
<sequence length="85" mass="9995">MKIINRDEMCAISGFKWPELEDAFADLNEDEVAEVTQDDIGEFNSIRTFRGALSVYHRGKYRTKMNPRLKVLYVWKRENPELLDA</sequence>
<comment type="caution">
    <text evidence="1">The sequence shown here is derived from an EMBL/GenBank/DDBJ whole genome shotgun (WGS) entry which is preliminary data.</text>
</comment>
<name>A0A0F9QYZ4_9ZZZZ</name>
<dbReference type="EMBL" id="LAZR01004250">
    <property type="protein sequence ID" value="KKN10373.1"/>
    <property type="molecule type" value="Genomic_DNA"/>
</dbReference>
<protein>
    <submittedName>
        <fullName evidence="1">Uncharacterized protein</fullName>
    </submittedName>
</protein>
<accession>A0A0F9QYZ4</accession>
<proteinExistence type="predicted"/>